<organism evidence="3 4">
    <name type="scientific">Methanospirillum lacunae</name>
    <dbReference type="NCBI Taxonomy" id="668570"/>
    <lineage>
        <taxon>Archaea</taxon>
        <taxon>Methanobacteriati</taxon>
        <taxon>Methanobacteriota</taxon>
        <taxon>Stenosarchaea group</taxon>
        <taxon>Methanomicrobia</taxon>
        <taxon>Methanomicrobiales</taxon>
        <taxon>Methanospirillaceae</taxon>
        <taxon>Methanospirillum</taxon>
    </lineage>
</organism>
<comment type="caution">
    <text evidence="3">The sequence shown here is derived from an EMBL/GenBank/DDBJ whole genome shotgun (WGS) entry which is preliminary data.</text>
</comment>
<gene>
    <name evidence="3" type="ORF">DK846_04890</name>
</gene>
<dbReference type="GeneID" id="97549885"/>
<dbReference type="InterPro" id="IPR040596">
    <property type="entry name" value="RNase_II_C_S1"/>
</dbReference>
<dbReference type="PANTHER" id="PTHR23355:SF9">
    <property type="entry name" value="DIS3-LIKE EXONUCLEASE 2"/>
    <property type="match status" value="1"/>
</dbReference>
<dbReference type="InterPro" id="IPR003029">
    <property type="entry name" value="S1_domain"/>
</dbReference>
<dbReference type="Pfam" id="PF00773">
    <property type="entry name" value="RNB"/>
    <property type="match status" value="1"/>
</dbReference>
<dbReference type="SUPFAM" id="SSF50249">
    <property type="entry name" value="Nucleic acid-binding proteins"/>
    <property type="match status" value="2"/>
</dbReference>
<dbReference type="AlphaFoldDB" id="A0A2V2N0C4"/>
<protein>
    <submittedName>
        <fullName evidence="3">Ribonuclease II</fullName>
    </submittedName>
</protein>
<dbReference type="InterPro" id="IPR012340">
    <property type="entry name" value="NA-bd_OB-fold"/>
</dbReference>
<accession>A0A2V2N0C4</accession>
<dbReference type="Pfam" id="PF18614">
    <property type="entry name" value="RNase_II_C_S1"/>
    <property type="match status" value="1"/>
</dbReference>
<dbReference type="PANTHER" id="PTHR23355">
    <property type="entry name" value="RIBONUCLEASE"/>
    <property type="match status" value="1"/>
</dbReference>
<evidence type="ECO:0000259" key="1">
    <source>
        <dbReference type="SMART" id="SM00316"/>
    </source>
</evidence>
<evidence type="ECO:0000313" key="4">
    <source>
        <dbReference type="Proteomes" id="UP000245657"/>
    </source>
</evidence>
<dbReference type="InterPro" id="IPR050180">
    <property type="entry name" value="RNR_Ribonuclease"/>
</dbReference>
<dbReference type="SMART" id="SM00316">
    <property type="entry name" value="S1"/>
    <property type="match status" value="1"/>
</dbReference>
<evidence type="ECO:0000259" key="2">
    <source>
        <dbReference type="SMART" id="SM00955"/>
    </source>
</evidence>
<dbReference type="GO" id="GO:0005829">
    <property type="term" value="C:cytosol"/>
    <property type="evidence" value="ECO:0007669"/>
    <property type="project" value="TreeGrafter"/>
</dbReference>
<reference evidence="3 4" key="1">
    <citation type="submission" date="2018-05" db="EMBL/GenBank/DDBJ databases">
        <title>Draft genome of Methanospirillum lacunae Ki8-1.</title>
        <authorList>
            <person name="Dueholm M.S."/>
            <person name="Nielsen P.H."/>
            <person name="Bakmann L.F."/>
            <person name="Otzen D.E."/>
        </authorList>
    </citation>
    <scope>NUCLEOTIDE SEQUENCE [LARGE SCALE GENOMIC DNA]</scope>
    <source>
        <strain evidence="3 4">Ki8-1</strain>
    </source>
</reference>
<name>A0A2V2N0C4_9EURY</name>
<dbReference type="InterPro" id="IPR001900">
    <property type="entry name" value="RNase_II/R"/>
</dbReference>
<evidence type="ECO:0000313" key="3">
    <source>
        <dbReference type="EMBL" id="PWR73169.1"/>
    </source>
</evidence>
<keyword evidence="4" id="KW-1185">Reference proteome</keyword>
<feature type="domain" description="RNB" evidence="2">
    <location>
        <begin position="49"/>
        <end position="382"/>
    </location>
</feature>
<dbReference type="GO" id="GO:0006402">
    <property type="term" value="P:mRNA catabolic process"/>
    <property type="evidence" value="ECO:0007669"/>
    <property type="project" value="TreeGrafter"/>
</dbReference>
<feature type="domain" description="S1 motif" evidence="1">
    <location>
        <begin position="425"/>
        <end position="487"/>
    </location>
</feature>
<dbReference type="GO" id="GO:0004540">
    <property type="term" value="F:RNA nuclease activity"/>
    <property type="evidence" value="ECO:0007669"/>
    <property type="project" value="InterPro"/>
</dbReference>
<dbReference type="SMART" id="SM00955">
    <property type="entry name" value="RNB"/>
    <property type="match status" value="1"/>
</dbReference>
<dbReference type="OrthoDB" id="134933at2157"/>
<dbReference type="EMBL" id="QGMY01000003">
    <property type="protein sequence ID" value="PWR73169.1"/>
    <property type="molecule type" value="Genomic_DNA"/>
</dbReference>
<dbReference type="RefSeq" id="WP_109967823.1">
    <property type="nucleotide sequence ID" value="NZ_CP176093.1"/>
</dbReference>
<sequence length="491" mass="54932">MQNNNQVDLKTIAYNAMVKYGFEPVFPKSALNEVQQVTEKKIEPWPIKTRDLRALLWSSIDNVDSMDLDQIEYCEKGNNGEIHVKIAIADVDFFVLKNTHIDRHASHNGTSVYTGIETFSMLPDPLSKGVSSLLPGPDHLAMVIEYTVMTDGTFRPGGLYRAVVVNKAKLIYEEVGDWLEGKSGVPKAVQSVPGLKEQIELQNTAAERLKQHRREQGALDLGTLEANAIVSQGKVLDLVVQDQNMARCLIEEFMVAANGTTVAFLNSANMPMIQRIVRTPKNWEGIRMTAAQYREKLPRAPDTRALAKFLIRRRKADPERFPDLSLTIVKLMGPGEYVPLIPGEPPVGHFALAVTDYTHGTAPNRRYIDLIIQRIIKSVLDNKTNPYTNAELKELSTWLTGREKGSKKVERYMQKAAAAVLLQNRIGQLFEGLVTGASDKGTYVRILSPPVEGRVVQGCRGLYVGQKVRVRLLRTDPYQGYIDFDCTGKIR</sequence>
<dbReference type="Proteomes" id="UP000245657">
    <property type="component" value="Unassembled WGS sequence"/>
</dbReference>
<proteinExistence type="predicted"/>
<dbReference type="GO" id="GO:0003723">
    <property type="term" value="F:RNA binding"/>
    <property type="evidence" value="ECO:0007669"/>
    <property type="project" value="InterPro"/>
</dbReference>